<dbReference type="Gene3D" id="1.20.1530.20">
    <property type="match status" value="1"/>
</dbReference>
<keyword evidence="4" id="KW-0050">Antiport</keyword>
<evidence type="ECO:0000259" key="11">
    <source>
        <dbReference type="Pfam" id="PF00999"/>
    </source>
</evidence>
<feature type="transmembrane region" description="Helical" evidence="10">
    <location>
        <begin position="132"/>
        <end position="151"/>
    </location>
</feature>
<keyword evidence="7" id="KW-0406">Ion transport</keyword>
<feature type="transmembrane region" description="Helical" evidence="10">
    <location>
        <begin position="79"/>
        <end position="96"/>
    </location>
</feature>
<reference evidence="12 13" key="1">
    <citation type="submission" date="2020-02" db="EMBL/GenBank/DDBJ databases">
        <authorList>
            <person name="Hogendoorn C."/>
        </authorList>
    </citation>
    <scope>NUCLEOTIDE SEQUENCE [LARGE SCALE GENOMIC DNA]</scope>
    <source>
        <strain evidence="12">R501</strain>
    </source>
</reference>
<evidence type="ECO:0000256" key="9">
    <source>
        <dbReference type="SAM" id="MobiDB-lite"/>
    </source>
</evidence>
<keyword evidence="3" id="KW-0813">Transport</keyword>
<evidence type="ECO:0000256" key="3">
    <source>
        <dbReference type="ARBA" id="ARBA00022448"/>
    </source>
</evidence>
<feature type="compositionally biased region" description="Pro residues" evidence="9">
    <location>
        <begin position="160"/>
        <end position="177"/>
    </location>
</feature>
<evidence type="ECO:0000256" key="2">
    <source>
        <dbReference type="ARBA" id="ARBA00005551"/>
    </source>
</evidence>
<dbReference type="Proteomes" id="UP000503399">
    <property type="component" value="Chromosome"/>
</dbReference>
<feature type="transmembrane region" description="Helical" evidence="10">
    <location>
        <begin position="108"/>
        <end position="126"/>
    </location>
</feature>
<protein>
    <recommendedName>
        <fullName evidence="11">Cation/H+ exchanger transmembrane domain-containing protein</fullName>
    </recommendedName>
</protein>
<dbReference type="Pfam" id="PF00999">
    <property type="entry name" value="Na_H_Exchanger"/>
    <property type="match status" value="1"/>
</dbReference>
<accession>A0A6F8ZKP5</accession>
<evidence type="ECO:0000313" key="13">
    <source>
        <dbReference type="Proteomes" id="UP000503399"/>
    </source>
</evidence>
<feature type="region of interest" description="Disordered" evidence="9">
    <location>
        <begin position="160"/>
        <end position="192"/>
    </location>
</feature>
<proteinExistence type="inferred from homology"/>
<evidence type="ECO:0000256" key="1">
    <source>
        <dbReference type="ARBA" id="ARBA00004141"/>
    </source>
</evidence>
<dbReference type="PANTHER" id="PTHR43562">
    <property type="entry name" value="NAPA-TYPE SODIUM/HYDROGEN ANTIPORTER"/>
    <property type="match status" value="1"/>
</dbReference>
<comment type="similarity">
    <text evidence="2">Belongs to the monovalent cation:proton antiporter 2 (CPA2) transporter (TC 2.A.37) family.</text>
</comment>
<evidence type="ECO:0000313" key="12">
    <source>
        <dbReference type="EMBL" id="CAB1130035.1"/>
    </source>
</evidence>
<organism evidence="12 13">
    <name type="scientific">Candidatus Hydrogenisulfobacillus filiaventi</name>
    <dbReference type="NCBI Taxonomy" id="2707344"/>
    <lineage>
        <taxon>Bacteria</taxon>
        <taxon>Bacillati</taxon>
        <taxon>Bacillota</taxon>
        <taxon>Clostridia</taxon>
        <taxon>Eubacteriales</taxon>
        <taxon>Clostridiales Family XVII. Incertae Sedis</taxon>
        <taxon>Candidatus Hydrogenisulfobacillus</taxon>
    </lineage>
</organism>
<dbReference type="GO" id="GO:1902600">
    <property type="term" value="P:proton transmembrane transport"/>
    <property type="evidence" value="ECO:0007669"/>
    <property type="project" value="InterPro"/>
</dbReference>
<name>A0A6F8ZKP5_9FIRM</name>
<evidence type="ECO:0000256" key="6">
    <source>
        <dbReference type="ARBA" id="ARBA00022989"/>
    </source>
</evidence>
<feature type="domain" description="Cation/H+ exchanger transmembrane" evidence="11">
    <location>
        <begin position="28"/>
        <end position="150"/>
    </location>
</feature>
<keyword evidence="8 10" id="KW-0472">Membrane</keyword>
<evidence type="ECO:0000256" key="8">
    <source>
        <dbReference type="ARBA" id="ARBA00023136"/>
    </source>
</evidence>
<comment type="subcellular location">
    <subcellularLocation>
        <location evidence="1">Membrane</location>
        <topology evidence="1">Multi-pass membrane protein</topology>
    </subcellularLocation>
</comment>
<evidence type="ECO:0000256" key="4">
    <source>
        <dbReference type="ARBA" id="ARBA00022449"/>
    </source>
</evidence>
<dbReference type="KEGG" id="hfv:R50_2543"/>
<dbReference type="EMBL" id="LR778114">
    <property type="protein sequence ID" value="CAB1130035.1"/>
    <property type="molecule type" value="Genomic_DNA"/>
</dbReference>
<dbReference type="InterPro" id="IPR038770">
    <property type="entry name" value="Na+/solute_symporter_sf"/>
</dbReference>
<keyword evidence="6 10" id="KW-1133">Transmembrane helix</keyword>
<gene>
    <name evidence="12" type="ORF">R50_2543</name>
</gene>
<dbReference type="GO" id="GO:0016020">
    <property type="term" value="C:membrane"/>
    <property type="evidence" value="ECO:0007669"/>
    <property type="project" value="UniProtKB-SubCell"/>
</dbReference>
<evidence type="ECO:0000256" key="5">
    <source>
        <dbReference type="ARBA" id="ARBA00022692"/>
    </source>
</evidence>
<dbReference type="InterPro" id="IPR006153">
    <property type="entry name" value="Cation/H_exchanger_TM"/>
</dbReference>
<feature type="transmembrane region" description="Helical" evidence="10">
    <location>
        <begin position="20"/>
        <end position="37"/>
    </location>
</feature>
<dbReference type="PANTHER" id="PTHR43562:SF1">
    <property type="entry name" value="NA(+)_H(+) ANTIPORTER YJBQ-RELATED"/>
    <property type="match status" value="1"/>
</dbReference>
<keyword evidence="13" id="KW-1185">Reference proteome</keyword>
<keyword evidence="5 10" id="KW-0812">Transmembrane</keyword>
<evidence type="ECO:0000256" key="10">
    <source>
        <dbReference type="SAM" id="Phobius"/>
    </source>
</evidence>
<sequence length="192" mass="20224">MLVDFTSLLAASTGPGGHLRPFLVGLLFLPVLVGRRTRPWLRRLVGLAGQDSVTGQPGVRTFLAVITLFLALAESLGTITVLEAFLAGVLVASLLGEDRETLQGKLDAIGFGYFIPFFFVNLGAQLQLGGLLHSPAAWILTAALLGAAFLLPAPPAARPLPAPGAPPLPPPSWPPPASRSRWQGPRCWPGRA</sequence>
<dbReference type="AlphaFoldDB" id="A0A6F8ZKP5"/>
<dbReference type="GO" id="GO:0015297">
    <property type="term" value="F:antiporter activity"/>
    <property type="evidence" value="ECO:0007669"/>
    <property type="project" value="UniProtKB-KW"/>
</dbReference>
<evidence type="ECO:0000256" key="7">
    <source>
        <dbReference type="ARBA" id="ARBA00023065"/>
    </source>
</evidence>